<gene>
    <name evidence="9" type="ORF">PHACADRAFT_247640</name>
</gene>
<dbReference type="AlphaFoldDB" id="K5VDW8"/>
<reference evidence="9 10" key="1">
    <citation type="journal article" date="2012" name="BMC Genomics">
        <title>Comparative genomics of the white-rot fungi, Phanerochaete carnosa and P. chrysosporium, to elucidate the genetic basis of the distinct wood types they colonize.</title>
        <authorList>
            <person name="Suzuki H."/>
            <person name="MacDonald J."/>
            <person name="Syed K."/>
            <person name="Salamov A."/>
            <person name="Hori C."/>
            <person name="Aerts A."/>
            <person name="Henrissat B."/>
            <person name="Wiebenga A."/>
            <person name="vanKuyk P.A."/>
            <person name="Barry K."/>
            <person name="Lindquist E."/>
            <person name="LaButti K."/>
            <person name="Lapidus A."/>
            <person name="Lucas S."/>
            <person name="Coutinho P."/>
            <person name="Gong Y."/>
            <person name="Samejima M."/>
            <person name="Mahadevan R."/>
            <person name="Abou-Zaid M."/>
            <person name="de Vries R.P."/>
            <person name="Igarashi K."/>
            <person name="Yadav J.S."/>
            <person name="Grigoriev I.V."/>
            <person name="Master E.R."/>
        </authorList>
    </citation>
    <scope>NUCLEOTIDE SEQUENCE [LARGE SCALE GENOMIC DNA]</scope>
    <source>
        <strain evidence="9 10">HHB-10118-sp</strain>
    </source>
</reference>
<dbReference type="InterPro" id="IPR008728">
    <property type="entry name" value="Elongator_complex_protein_4"/>
</dbReference>
<dbReference type="Gene3D" id="3.40.50.300">
    <property type="entry name" value="P-loop containing nucleotide triphosphate hydrolases"/>
    <property type="match status" value="1"/>
</dbReference>
<keyword evidence="8" id="KW-0539">Nucleus</keyword>
<dbReference type="InParanoid" id="K5VDW8"/>
<keyword evidence="6" id="KW-0963">Cytoplasm</keyword>
<sequence>MSSFKRKTVLQQTEVPVGTKYLPGSPNVFITSTGIPSLDDILGGGLPLACSQLILAPDTHSAYGELVQKYFISQGLASGQDVCVVHEHPRQFVETCMWTPRGPSAAAASVDDGVEEEPEGEDSKIKIAWRYEQMKQFQTTVSTSDQYVLVSRSQ</sequence>
<accession>K5VDW8</accession>
<comment type="pathway">
    <text evidence="3">tRNA modification; 5-methoxycarbonylmethyl-2-thiouridine-tRNA biosynthesis.</text>
</comment>
<dbReference type="UniPathway" id="UPA00988"/>
<dbReference type="STRING" id="650164.K5VDW8"/>
<comment type="similarity">
    <text evidence="4">Belongs to the ELP4 family.</text>
</comment>
<organism evidence="9 10">
    <name type="scientific">Phanerochaete carnosa (strain HHB-10118-sp)</name>
    <name type="common">White-rot fungus</name>
    <name type="synonym">Peniophora carnosa</name>
    <dbReference type="NCBI Taxonomy" id="650164"/>
    <lineage>
        <taxon>Eukaryota</taxon>
        <taxon>Fungi</taxon>
        <taxon>Dikarya</taxon>
        <taxon>Basidiomycota</taxon>
        <taxon>Agaricomycotina</taxon>
        <taxon>Agaricomycetes</taxon>
        <taxon>Polyporales</taxon>
        <taxon>Phanerochaetaceae</taxon>
        <taxon>Phanerochaete</taxon>
    </lineage>
</organism>
<evidence type="ECO:0000256" key="5">
    <source>
        <dbReference type="ARBA" id="ARBA00020265"/>
    </source>
</evidence>
<dbReference type="KEGG" id="pco:PHACADRAFT_247640"/>
<dbReference type="OrthoDB" id="289162at2759"/>
<evidence type="ECO:0000313" key="10">
    <source>
        <dbReference type="Proteomes" id="UP000008370"/>
    </source>
</evidence>
<dbReference type="RefSeq" id="XP_007390622.1">
    <property type="nucleotide sequence ID" value="XM_007390560.1"/>
</dbReference>
<dbReference type="HOGENOM" id="CLU_1704859_0_0_1"/>
<evidence type="ECO:0000256" key="6">
    <source>
        <dbReference type="ARBA" id="ARBA00022490"/>
    </source>
</evidence>
<proteinExistence type="inferred from homology"/>
<evidence type="ECO:0000256" key="3">
    <source>
        <dbReference type="ARBA" id="ARBA00005043"/>
    </source>
</evidence>
<dbReference type="GO" id="GO:0008023">
    <property type="term" value="C:transcription elongation factor complex"/>
    <property type="evidence" value="ECO:0007669"/>
    <property type="project" value="TreeGrafter"/>
</dbReference>
<name>K5VDW8_PHACS</name>
<dbReference type="PANTHER" id="PTHR12896:SF1">
    <property type="entry name" value="ELONGATOR COMPLEX PROTEIN 4"/>
    <property type="match status" value="1"/>
</dbReference>
<comment type="subcellular location">
    <subcellularLocation>
        <location evidence="2">Cytoplasm</location>
    </subcellularLocation>
    <subcellularLocation>
        <location evidence="1">Nucleus</location>
    </subcellularLocation>
</comment>
<dbReference type="PANTHER" id="PTHR12896">
    <property type="entry name" value="PAX6 NEIGHBOR PROTEIN PAXNEB"/>
    <property type="match status" value="1"/>
</dbReference>
<evidence type="ECO:0000313" key="9">
    <source>
        <dbReference type="EMBL" id="EKM61191.1"/>
    </source>
</evidence>
<dbReference type="InterPro" id="IPR027417">
    <property type="entry name" value="P-loop_NTPase"/>
</dbReference>
<dbReference type="Pfam" id="PF05625">
    <property type="entry name" value="PAXNEB"/>
    <property type="match status" value="1"/>
</dbReference>
<evidence type="ECO:0000256" key="7">
    <source>
        <dbReference type="ARBA" id="ARBA00022694"/>
    </source>
</evidence>
<evidence type="ECO:0000256" key="2">
    <source>
        <dbReference type="ARBA" id="ARBA00004496"/>
    </source>
</evidence>
<evidence type="ECO:0000256" key="8">
    <source>
        <dbReference type="ARBA" id="ARBA00023242"/>
    </source>
</evidence>
<evidence type="ECO:0000256" key="1">
    <source>
        <dbReference type="ARBA" id="ARBA00004123"/>
    </source>
</evidence>
<dbReference type="GO" id="GO:0002098">
    <property type="term" value="P:tRNA wobble uridine modification"/>
    <property type="evidence" value="ECO:0007669"/>
    <property type="project" value="InterPro"/>
</dbReference>
<dbReference type="GO" id="GO:0033588">
    <property type="term" value="C:elongator holoenzyme complex"/>
    <property type="evidence" value="ECO:0007669"/>
    <property type="project" value="InterPro"/>
</dbReference>
<evidence type="ECO:0000256" key="4">
    <source>
        <dbReference type="ARBA" id="ARBA00007573"/>
    </source>
</evidence>
<dbReference type="EMBL" id="JH930468">
    <property type="protein sequence ID" value="EKM61191.1"/>
    <property type="molecule type" value="Genomic_DNA"/>
</dbReference>
<keyword evidence="7" id="KW-0819">tRNA processing</keyword>
<dbReference type="GeneID" id="18914140"/>
<dbReference type="GO" id="GO:0005737">
    <property type="term" value="C:cytoplasm"/>
    <property type="evidence" value="ECO:0007669"/>
    <property type="project" value="UniProtKB-SubCell"/>
</dbReference>
<keyword evidence="10" id="KW-1185">Reference proteome</keyword>
<protein>
    <recommendedName>
        <fullName evidence="5">Elongator complex protein 4</fullName>
    </recommendedName>
</protein>
<dbReference type="Proteomes" id="UP000008370">
    <property type="component" value="Unassembled WGS sequence"/>
</dbReference>